<evidence type="ECO:0000313" key="2">
    <source>
        <dbReference type="Proteomes" id="UP000634530"/>
    </source>
</evidence>
<evidence type="ECO:0000313" key="1">
    <source>
        <dbReference type="EMBL" id="QXI31134.1"/>
    </source>
</evidence>
<dbReference type="AlphaFoldDB" id="A0A9E6PQN6"/>
<name>A0A9E6PQN6_9PSED</name>
<gene>
    <name evidence="1" type="ORF">HU752_014855</name>
</gene>
<reference evidence="1 2" key="2">
    <citation type="journal article" date="2021" name="Microorganisms">
        <title>The Ever-Expanding Pseudomonas Genus: Description of 43 New Species and Partition of the Pseudomonas putida Group.</title>
        <authorList>
            <person name="Girard L."/>
            <person name="Lood C."/>
            <person name="Hofte M."/>
            <person name="Vandamme P."/>
            <person name="Rokni-Zadeh H."/>
            <person name="van Noort V."/>
            <person name="Lavigne R."/>
            <person name="De Mot R."/>
        </authorList>
    </citation>
    <scope>NUCLEOTIDE SEQUENCE [LARGE SCALE GENOMIC DNA]</scope>
    <source>
        <strain evidence="1 2">RW8P3</strain>
    </source>
</reference>
<dbReference type="RefSeq" id="WP_186685576.1">
    <property type="nucleotide sequence ID" value="NZ_CP077093.1"/>
</dbReference>
<dbReference type="KEGG" id="pvw:HU752_014855"/>
<protein>
    <submittedName>
        <fullName evidence="1">Uncharacterized protein</fullName>
    </submittedName>
</protein>
<reference evidence="1 2" key="1">
    <citation type="journal article" date="2020" name="Microorganisms">
        <title>Reliable Identification of Environmental Pseudomonas Isolates Using the rpoD Gene.</title>
        <authorList>
            <consortium name="The Broad Institute Genome Sequencing Platform"/>
            <person name="Girard L."/>
            <person name="Lood C."/>
            <person name="Rokni-Zadeh H."/>
            <person name="van Noort V."/>
            <person name="Lavigne R."/>
            <person name="De Mot R."/>
        </authorList>
    </citation>
    <scope>NUCLEOTIDE SEQUENCE [LARGE SCALE GENOMIC DNA]</scope>
    <source>
        <strain evidence="1 2">RW8P3</strain>
    </source>
</reference>
<proteinExistence type="predicted"/>
<sequence>MAIDTQAIAAFRVLPETRLNEEAFDYYPVWSERYDCEEIEDVVRWGLDRDEVLQLFEMNSVGSDHCVYTLLESNPFPPRMRLFVRATIEAADGRLLKGFVMDEDAYCLTIFHEGERFQFSAHPMLKGPNQEHERALLASLGTEKQVFPVRYHTDFNDTEGQLIAGTFWYGGQSDLDV</sequence>
<organism evidence="1 2">
    <name type="scientific">Pseudomonas vanderleydeniana</name>
    <dbReference type="NCBI Taxonomy" id="2745495"/>
    <lineage>
        <taxon>Bacteria</taxon>
        <taxon>Pseudomonadati</taxon>
        <taxon>Pseudomonadota</taxon>
        <taxon>Gammaproteobacteria</taxon>
        <taxon>Pseudomonadales</taxon>
        <taxon>Pseudomonadaceae</taxon>
        <taxon>Pseudomonas</taxon>
    </lineage>
</organism>
<keyword evidence="2" id="KW-1185">Reference proteome</keyword>
<dbReference type="Proteomes" id="UP000634530">
    <property type="component" value="Chromosome"/>
</dbReference>
<dbReference type="EMBL" id="CP077093">
    <property type="protein sequence ID" value="QXI31134.1"/>
    <property type="molecule type" value="Genomic_DNA"/>
</dbReference>
<accession>A0A9E6PQN6</accession>